<gene>
    <name evidence="7" type="ORF">Ciccas_005828</name>
</gene>
<dbReference type="Gene3D" id="1.20.1250.20">
    <property type="entry name" value="MFS general substrate transporter like domains"/>
    <property type="match status" value="1"/>
</dbReference>
<keyword evidence="4 5" id="KW-0472">Membrane</keyword>
<dbReference type="EMBL" id="JBJKFK010000727">
    <property type="protein sequence ID" value="KAL3315541.1"/>
    <property type="molecule type" value="Genomic_DNA"/>
</dbReference>
<dbReference type="Pfam" id="PF00083">
    <property type="entry name" value="Sugar_tr"/>
    <property type="match status" value="1"/>
</dbReference>
<comment type="caution">
    <text evidence="7">The sequence shown here is derived from an EMBL/GenBank/DDBJ whole genome shotgun (WGS) entry which is preliminary data.</text>
</comment>
<dbReference type="InterPro" id="IPR020846">
    <property type="entry name" value="MFS_dom"/>
</dbReference>
<dbReference type="InterPro" id="IPR005829">
    <property type="entry name" value="Sugar_transporter_CS"/>
</dbReference>
<dbReference type="GO" id="GO:0016020">
    <property type="term" value="C:membrane"/>
    <property type="evidence" value="ECO:0007669"/>
    <property type="project" value="UniProtKB-SubCell"/>
</dbReference>
<protein>
    <recommendedName>
        <fullName evidence="6">Major facilitator superfamily (MFS) profile domain-containing protein</fullName>
    </recommendedName>
</protein>
<feature type="transmembrane region" description="Helical" evidence="5">
    <location>
        <begin position="373"/>
        <end position="393"/>
    </location>
</feature>
<dbReference type="PANTHER" id="PTHR24064">
    <property type="entry name" value="SOLUTE CARRIER FAMILY 22 MEMBER"/>
    <property type="match status" value="1"/>
</dbReference>
<name>A0ABD2Q7J9_9PLAT</name>
<evidence type="ECO:0000313" key="7">
    <source>
        <dbReference type="EMBL" id="KAL3315541.1"/>
    </source>
</evidence>
<organism evidence="7 8">
    <name type="scientific">Cichlidogyrus casuarinus</name>
    <dbReference type="NCBI Taxonomy" id="1844966"/>
    <lineage>
        <taxon>Eukaryota</taxon>
        <taxon>Metazoa</taxon>
        <taxon>Spiralia</taxon>
        <taxon>Lophotrochozoa</taxon>
        <taxon>Platyhelminthes</taxon>
        <taxon>Monogenea</taxon>
        <taxon>Monopisthocotylea</taxon>
        <taxon>Dactylogyridea</taxon>
        <taxon>Ancyrocephalidae</taxon>
        <taxon>Cichlidogyrus</taxon>
    </lineage>
</organism>
<feature type="domain" description="Major facilitator superfamily (MFS) profile" evidence="6">
    <location>
        <begin position="40"/>
        <end position="490"/>
    </location>
</feature>
<keyword evidence="8" id="KW-1185">Reference proteome</keyword>
<dbReference type="Proteomes" id="UP001626550">
    <property type="component" value="Unassembled WGS sequence"/>
</dbReference>
<dbReference type="AlphaFoldDB" id="A0ABD2Q7J9"/>
<comment type="subcellular location">
    <subcellularLocation>
        <location evidence="1">Membrane</location>
        <topology evidence="1">Multi-pass membrane protein</topology>
    </subcellularLocation>
</comment>
<feature type="transmembrane region" description="Helical" evidence="5">
    <location>
        <begin position="97"/>
        <end position="116"/>
    </location>
</feature>
<accession>A0ABD2Q7J9</accession>
<feature type="transmembrane region" description="Helical" evidence="5">
    <location>
        <begin position="152"/>
        <end position="175"/>
    </location>
</feature>
<keyword evidence="3 5" id="KW-1133">Transmembrane helix</keyword>
<evidence type="ECO:0000313" key="8">
    <source>
        <dbReference type="Proteomes" id="UP001626550"/>
    </source>
</evidence>
<evidence type="ECO:0000256" key="1">
    <source>
        <dbReference type="ARBA" id="ARBA00004141"/>
    </source>
</evidence>
<sequence>MRKGHRHYDTHPDLNPVESVIKHVVGPNGIWQWGITLLICLSTTSVTQFINFANAPVQRECIFSASENQTKCTLRVEPDQYPGSIIKQWKLVDERQFLVPLGTSIFMASTVLGHFFSGKFIDRFGRRFGLIFFSFFEMAFGFLVSISPSYWVYVILRAICGFASVGATTSAVILISELTTYKYRSYFTGMWEFLSTFLIRSAQCLLAHYIPEWRVLNAVCTVPRLLVIAYFWIPESPQWLASQGDTSKAIKVIHKAIRFNMMVKNRGLNLDEIHLSEDLQGSFRRRKSNGNTANVQSTNSSFKQIFKKLYFLFFLTSFIYGAQNLCSSGLLLYAPWLDTSIYFSSFLNAAMSVPSSLYFMFVYRKFSSRKWPLLFSFALASSLLLAGGCTVLFSNWTHKDLFLTISSNVAVCLLYATSSMLYVLVAETFSVEVKAQALGSSLAVAKLATIACSYINELDSTIHHGVPMLIYGASLAIATIFTFALPTSAPNL</sequence>
<dbReference type="PROSITE" id="PS50850">
    <property type="entry name" value="MFS"/>
    <property type="match status" value="1"/>
</dbReference>
<evidence type="ECO:0000256" key="2">
    <source>
        <dbReference type="ARBA" id="ARBA00022692"/>
    </source>
</evidence>
<feature type="transmembrane region" description="Helical" evidence="5">
    <location>
        <begin position="309"/>
        <end position="334"/>
    </location>
</feature>
<feature type="transmembrane region" description="Helical" evidence="5">
    <location>
        <begin position="405"/>
        <end position="425"/>
    </location>
</feature>
<evidence type="ECO:0000256" key="5">
    <source>
        <dbReference type="SAM" id="Phobius"/>
    </source>
</evidence>
<proteinExistence type="predicted"/>
<reference evidence="7 8" key="1">
    <citation type="submission" date="2024-11" db="EMBL/GenBank/DDBJ databases">
        <title>Adaptive evolution of stress response genes in parasites aligns with host niche diversity.</title>
        <authorList>
            <person name="Hahn C."/>
            <person name="Resl P."/>
        </authorList>
    </citation>
    <scope>NUCLEOTIDE SEQUENCE [LARGE SCALE GENOMIC DNA]</scope>
    <source>
        <strain evidence="7">EGGRZ-B1_66</strain>
        <tissue evidence="7">Body</tissue>
    </source>
</reference>
<dbReference type="InterPro" id="IPR005828">
    <property type="entry name" value="MFS_sugar_transport-like"/>
</dbReference>
<keyword evidence="2 5" id="KW-0812">Transmembrane</keyword>
<feature type="transmembrane region" description="Helical" evidence="5">
    <location>
        <begin position="128"/>
        <end position="146"/>
    </location>
</feature>
<evidence type="ECO:0000256" key="4">
    <source>
        <dbReference type="ARBA" id="ARBA00023136"/>
    </source>
</evidence>
<dbReference type="PROSITE" id="PS00216">
    <property type="entry name" value="SUGAR_TRANSPORT_1"/>
    <property type="match status" value="1"/>
</dbReference>
<dbReference type="SUPFAM" id="SSF103473">
    <property type="entry name" value="MFS general substrate transporter"/>
    <property type="match status" value="1"/>
</dbReference>
<dbReference type="InterPro" id="IPR036259">
    <property type="entry name" value="MFS_trans_sf"/>
</dbReference>
<feature type="transmembrane region" description="Helical" evidence="5">
    <location>
        <begin position="468"/>
        <end position="486"/>
    </location>
</feature>
<evidence type="ECO:0000256" key="3">
    <source>
        <dbReference type="ARBA" id="ARBA00022989"/>
    </source>
</evidence>
<feature type="transmembrane region" description="Helical" evidence="5">
    <location>
        <begin position="340"/>
        <end position="361"/>
    </location>
</feature>
<evidence type="ECO:0000259" key="6">
    <source>
        <dbReference type="PROSITE" id="PS50850"/>
    </source>
</evidence>